<evidence type="ECO:0000313" key="1">
    <source>
        <dbReference type="EMBL" id="KAG1530090.1"/>
    </source>
</evidence>
<protein>
    <submittedName>
        <fullName evidence="1">Uncharacterized protein</fullName>
    </submittedName>
</protein>
<dbReference type="EMBL" id="JAANIU010013202">
    <property type="protein sequence ID" value="KAG1530090.1"/>
    <property type="molecule type" value="Genomic_DNA"/>
</dbReference>
<proteinExistence type="predicted"/>
<name>A0A9P7C0F1_9FUNG</name>
<keyword evidence="2" id="KW-1185">Reference proteome</keyword>
<gene>
    <name evidence="1" type="ORF">G6F50_017552</name>
</gene>
<accession>A0A9P7C0F1</accession>
<dbReference type="Proteomes" id="UP000740926">
    <property type="component" value="Unassembled WGS sequence"/>
</dbReference>
<organism evidence="1 2">
    <name type="scientific">Rhizopus delemar</name>
    <dbReference type="NCBI Taxonomy" id="936053"/>
    <lineage>
        <taxon>Eukaryota</taxon>
        <taxon>Fungi</taxon>
        <taxon>Fungi incertae sedis</taxon>
        <taxon>Mucoromycota</taxon>
        <taxon>Mucoromycotina</taxon>
        <taxon>Mucoromycetes</taxon>
        <taxon>Mucorales</taxon>
        <taxon>Mucorineae</taxon>
        <taxon>Rhizopodaceae</taxon>
        <taxon>Rhizopus</taxon>
    </lineage>
</organism>
<comment type="caution">
    <text evidence="1">The sequence shown here is derived from an EMBL/GenBank/DDBJ whole genome shotgun (WGS) entry which is preliminary data.</text>
</comment>
<dbReference type="AlphaFoldDB" id="A0A9P7C0F1"/>
<reference evidence="1 2" key="1">
    <citation type="journal article" date="2020" name="Microb. Genom.">
        <title>Genetic diversity of clinical and environmental Mucorales isolates obtained from an investigation of mucormycosis cases among solid organ transplant recipients.</title>
        <authorList>
            <person name="Nguyen M.H."/>
            <person name="Kaul D."/>
            <person name="Muto C."/>
            <person name="Cheng S.J."/>
            <person name="Richter R.A."/>
            <person name="Bruno V.M."/>
            <person name="Liu G."/>
            <person name="Beyhan S."/>
            <person name="Sundermann A.J."/>
            <person name="Mounaud S."/>
            <person name="Pasculle A.W."/>
            <person name="Nierman W.C."/>
            <person name="Driscoll E."/>
            <person name="Cumbie R."/>
            <person name="Clancy C.J."/>
            <person name="Dupont C.L."/>
        </authorList>
    </citation>
    <scope>NUCLEOTIDE SEQUENCE [LARGE SCALE GENOMIC DNA]</scope>
    <source>
        <strain evidence="1 2">GL24</strain>
    </source>
</reference>
<evidence type="ECO:0000313" key="2">
    <source>
        <dbReference type="Proteomes" id="UP000740926"/>
    </source>
</evidence>
<sequence length="109" mass="11684">MTMAIRMKPAAMNGTTTSAKLAMRLTPPKIPTPRSRATTMPMPSFRACTDSMPKAWPSSGPHSAVPRQALMMLSAMALACTPGIRKPAAMIVAMAKASAYHFRPMAFSM</sequence>